<accession>A0A7Z7BLT2</accession>
<keyword evidence="2" id="KW-1185">Reference proteome</keyword>
<evidence type="ECO:0000313" key="1">
    <source>
        <dbReference type="EMBL" id="SDJ53866.1"/>
    </source>
</evidence>
<gene>
    <name evidence="1" type="ORF">SAMN04487926_16021</name>
</gene>
<comment type="caution">
    <text evidence="1">The sequence shown here is derived from an EMBL/GenBank/DDBJ whole genome shotgun (WGS) entry which is preliminary data.</text>
</comment>
<proteinExistence type="predicted"/>
<dbReference type="Proteomes" id="UP000198900">
    <property type="component" value="Unassembled WGS sequence"/>
</dbReference>
<protein>
    <submittedName>
        <fullName evidence="1">Uncharacterized protein</fullName>
    </submittedName>
</protein>
<dbReference type="RefSeq" id="WP_091790562.1">
    <property type="nucleotide sequence ID" value="NZ_FNDI01000060.1"/>
</dbReference>
<reference evidence="1" key="1">
    <citation type="submission" date="2016-10" db="EMBL/GenBank/DDBJ databases">
        <authorList>
            <person name="Varghese N."/>
            <person name="Submissions S."/>
        </authorList>
    </citation>
    <scope>NUCLEOTIDE SEQUENCE [LARGE SCALE GENOMIC DNA]</scope>
    <source>
        <strain evidence="1">YR281</strain>
    </source>
</reference>
<dbReference type="AlphaFoldDB" id="A0A7Z7BLT2"/>
<organism evidence="1 2">
    <name type="scientific">Paraburkholderia steynii</name>
    <dbReference type="NCBI Taxonomy" id="1245441"/>
    <lineage>
        <taxon>Bacteria</taxon>
        <taxon>Pseudomonadati</taxon>
        <taxon>Pseudomonadota</taxon>
        <taxon>Betaproteobacteria</taxon>
        <taxon>Burkholderiales</taxon>
        <taxon>Burkholderiaceae</taxon>
        <taxon>Paraburkholderia</taxon>
    </lineage>
</organism>
<name>A0A7Z7BLT2_9BURK</name>
<sequence length="83" mass="9839">MFFILRQSFTEESIFVMVVVVADFVAMLPHSRMLLWGQPTEYCNIKLECYRVRELHVHSRDAVHLTRQQPSKFIMVLEKLGKL</sequence>
<dbReference type="EMBL" id="FNDI01000060">
    <property type="protein sequence ID" value="SDJ53866.1"/>
    <property type="molecule type" value="Genomic_DNA"/>
</dbReference>
<evidence type="ECO:0000313" key="2">
    <source>
        <dbReference type="Proteomes" id="UP000198900"/>
    </source>
</evidence>